<evidence type="ECO:0000256" key="1">
    <source>
        <dbReference type="ARBA" id="ARBA00012417"/>
    </source>
</evidence>
<dbReference type="InterPro" id="IPR048466">
    <property type="entry name" value="DNA_pol3_delta-like_C"/>
</dbReference>
<organism evidence="9 10">
    <name type="scientific">Alpinimonas psychrophila</name>
    <dbReference type="NCBI Taxonomy" id="748908"/>
    <lineage>
        <taxon>Bacteria</taxon>
        <taxon>Bacillati</taxon>
        <taxon>Actinomycetota</taxon>
        <taxon>Actinomycetes</taxon>
        <taxon>Micrococcales</taxon>
        <taxon>Microbacteriaceae</taxon>
        <taxon>Alpinimonas</taxon>
    </lineage>
</organism>
<evidence type="ECO:0000256" key="4">
    <source>
        <dbReference type="ARBA" id="ARBA00022705"/>
    </source>
</evidence>
<evidence type="ECO:0000313" key="9">
    <source>
        <dbReference type="EMBL" id="MBA8828636.1"/>
    </source>
</evidence>
<dbReference type="EMBL" id="JACGWU010000001">
    <property type="protein sequence ID" value="MBA8828636.1"/>
    <property type="molecule type" value="Genomic_DNA"/>
</dbReference>
<comment type="caution">
    <text evidence="9">The sequence shown here is derived from an EMBL/GenBank/DDBJ whole genome shotgun (WGS) entry which is preliminary data.</text>
</comment>
<keyword evidence="2 9" id="KW-0808">Transferase</keyword>
<evidence type="ECO:0000256" key="6">
    <source>
        <dbReference type="ARBA" id="ARBA00034754"/>
    </source>
</evidence>
<dbReference type="RefSeq" id="WP_182484029.1">
    <property type="nucleotide sequence ID" value="NZ_JACGWU010000001.1"/>
</dbReference>
<dbReference type="GO" id="GO:0003887">
    <property type="term" value="F:DNA-directed DNA polymerase activity"/>
    <property type="evidence" value="ECO:0007669"/>
    <property type="project" value="UniProtKB-KW"/>
</dbReference>
<dbReference type="InterPro" id="IPR027417">
    <property type="entry name" value="P-loop_NTPase"/>
</dbReference>
<dbReference type="InterPro" id="IPR008921">
    <property type="entry name" value="DNA_pol3_clamp-load_cplx_C"/>
</dbReference>
<sequence>MAVAASPRANKAKVAIAQLSWSAAKPAPLVLVSGGEGFLADRAISMIREQLRAADPSLEVSDVDASSYSPGQLLTLASPSLFGEPRLIRVSNVEKCNDDFLVDALDYVASPDSETTVILRHDGGVRGKKLLDSLRAGNGGGIEIICAELKSDSDKFDFATGEFRQAGRKISAGALRSLVSAFAGSGAELASACQQLISDAVGEISDRTVDDYYGGRIEATAFKVVDSAVAGRLGDALLTLRHALSSGADPVPVVAAFAAKLRLMAKISGDRRSAGELAGAVGAAPWQIDRARKDLQGWNEPGLARAIEAIADADANVKGGGRDPVYAVERMVMIVASYGRD</sequence>
<evidence type="ECO:0000256" key="5">
    <source>
        <dbReference type="ARBA" id="ARBA00022932"/>
    </source>
</evidence>
<accession>A0A7W3JSW4</accession>
<evidence type="ECO:0000256" key="3">
    <source>
        <dbReference type="ARBA" id="ARBA00022695"/>
    </source>
</evidence>
<keyword evidence="5" id="KW-0239">DNA-directed DNA polymerase</keyword>
<keyword evidence="4" id="KW-0235">DNA replication</keyword>
<comment type="similarity">
    <text evidence="6">Belongs to the DNA polymerase HolA subunit family.</text>
</comment>
<protein>
    <recommendedName>
        <fullName evidence="1">DNA-directed DNA polymerase</fullName>
        <ecNumber evidence="1">2.7.7.7</ecNumber>
    </recommendedName>
</protein>
<dbReference type="GO" id="GO:0003677">
    <property type="term" value="F:DNA binding"/>
    <property type="evidence" value="ECO:0007669"/>
    <property type="project" value="InterPro"/>
</dbReference>
<dbReference type="NCBIfam" id="TIGR01128">
    <property type="entry name" value="holA"/>
    <property type="match status" value="1"/>
</dbReference>
<dbReference type="PANTHER" id="PTHR34388">
    <property type="entry name" value="DNA POLYMERASE III SUBUNIT DELTA"/>
    <property type="match status" value="1"/>
</dbReference>
<dbReference type="PANTHER" id="PTHR34388:SF1">
    <property type="entry name" value="DNA POLYMERASE III SUBUNIT DELTA"/>
    <property type="match status" value="1"/>
</dbReference>
<dbReference type="InterPro" id="IPR005790">
    <property type="entry name" value="DNA_polIII_delta"/>
</dbReference>
<dbReference type="EC" id="2.7.7.7" evidence="1"/>
<reference evidence="9 10" key="1">
    <citation type="submission" date="2020-07" db="EMBL/GenBank/DDBJ databases">
        <title>Sequencing the genomes of 1000 actinobacteria strains.</title>
        <authorList>
            <person name="Klenk H.-P."/>
        </authorList>
    </citation>
    <scope>NUCLEOTIDE SEQUENCE [LARGE SCALE GENOMIC DNA]</scope>
    <source>
        <strain evidence="9 10">DSM 23737</strain>
    </source>
</reference>
<evidence type="ECO:0000259" key="8">
    <source>
        <dbReference type="Pfam" id="PF21694"/>
    </source>
</evidence>
<evidence type="ECO:0000256" key="2">
    <source>
        <dbReference type="ARBA" id="ARBA00022679"/>
    </source>
</evidence>
<gene>
    <name evidence="9" type="ORF">FB555_000707</name>
</gene>
<keyword evidence="10" id="KW-1185">Reference proteome</keyword>
<keyword evidence="3 9" id="KW-0548">Nucleotidyltransferase</keyword>
<dbReference type="Gene3D" id="3.40.50.300">
    <property type="entry name" value="P-loop containing nucleotide triphosphate hydrolases"/>
    <property type="match status" value="1"/>
</dbReference>
<proteinExistence type="inferred from homology"/>
<dbReference type="GO" id="GO:0006261">
    <property type="term" value="P:DNA-templated DNA replication"/>
    <property type="evidence" value="ECO:0007669"/>
    <property type="project" value="TreeGrafter"/>
</dbReference>
<evidence type="ECO:0000313" key="10">
    <source>
        <dbReference type="Proteomes" id="UP000524237"/>
    </source>
</evidence>
<dbReference type="Pfam" id="PF21694">
    <property type="entry name" value="DNA_pol3_delta_C"/>
    <property type="match status" value="1"/>
</dbReference>
<comment type="catalytic activity">
    <reaction evidence="7">
        <text>DNA(n) + a 2'-deoxyribonucleoside 5'-triphosphate = DNA(n+1) + diphosphate</text>
        <dbReference type="Rhea" id="RHEA:22508"/>
        <dbReference type="Rhea" id="RHEA-COMP:17339"/>
        <dbReference type="Rhea" id="RHEA-COMP:17340"/>
        <dbReference type="ChEBI" id="CHEBI:33019"/>
        <dbReference type="ChEBI" id="CHEBI:61560"/>
        <dbReference type="ChEBI" id="CHEBI:173112"/>
        <dbReference type="EC" id="2.7.7.7"/>
    </reaction>
</comment>
<dbReference type="Proteomes" id="UP000524237">
    <property type="component" value="Unassembled WGS sequence"/>
</dbReference>
<feature type="domain" description="DNA polymerase III delta subunit-like C-terminal" evidence="8">
    <location>
        <begin position="219"/>
        <end position="333"/>
    </location>
</feature>
<dbReference type="Gene3D" id="1.20.272.10">
    <property type="match status" value="1"/>
</dbReference>
<dbReference type="AlphaFoldDB" id="A0A7W3JSW4"/>
<name>A0A7W3JSW4_9MICO</name>
<dbReference type="SUPFAM" id="SSF48019">
    <property type="entry name" value="post-AAA+ oligomerization domain-like"/>
    <property type="match status" value="1"/>
</dbReference>
<evidence type="ECO:0000256" key="7">
    <source>
        <dbReference type="ARBA" id="ARBA00049244"/>
    </source>
</evidence>
<dbReference type="GO" id="GO:0009360">
    <property type="term" value="C:DNA polymerase III complex"/>
    <property type="evidence" value="ECO:0007669"/>
    <property type="project" value="TreeGrafter"/>
</dbReference>